<protein>
    <submittedName>
        <fullName evidence="1">Uncharacterized protein</fullName>
    </submittedName>
</protein>
<evidence type="ECO:0000313" key="1">
    <source>
        <dbReference type="EMBL" id="KAI4332410.1"/>
    </source>
</evidence>
<dbReference type="Proteomes" id="UP000828941">
    <property type="component" value="Chromosome 7"/>
</dbReference>
<sequence>MLSGTAPERIFFSCCHGLISTYGDQLMSALRPVGFVRGPKMIVIPGSEIPEWFGHKSSESSLSFQVPVGTSTDIKALVLGIRASRLTWLHIQVFINGERVSINGERFYGQNLVYVVESDNLFLDYMPQIFLPSSREDCIDFEVKSQPRRRFISKSESKSSQENGPESVGTLQAENKKLPRLLRSIRLGRGLTFLQDPIESIGWDQLGSSSSYKSKWSYDVFLSFRVRHQKGCFAEAFAKHEDVKRHSEERIQRWRTALNKAASLSGWHLGDELSKTVYIRVFVETSDTLFHLNQKLCRITPFEFEVFINGKHAPMNSGFIENLDKEESDNLLLVYIPFIFLPSSREYYIDLAVKVVPRNPALDETLGLKALGVYIMEG</sequence>
<reference evidence="1 2" key="1">
    <citation type="journal article" date="2022" name="DNA Res.">
        <title>Chromosomal-level genome assembly of the orchid tree Bauhinia variegata (Leguminosae; Cercidoideae) supports the allotetraploid origin hypothesis of Bauhinia.</title>
        <authorList>
            <person name="Zhong Y."/>
            <person name="Chen Y."/>
            <person name="Zheng D."/>
            <person name="Pang J."/>
            <person name="Liu Y."/>
            <person name="Luo S."/>
            <person name="Meng S."/>
            <person name="Qian L."/>
            <person name="Wei D."/>
            <person name="Dai S."/>
            <person name="Zhou R."/>
        </authorList>
    </citation>
    <scope>NUCLEOTIDE SEQUENCE [LARGE SCALE GENOMIC DNA]</scope>
    <source>
        <strain evidence="1">BV-YZ2020</strain>
    </source>
</reference>
<accession>A0ACB9N7J3</accession>
<evidence type="ECO:0000313" key="2">
    <source>
        <dbReference type="Proteomes" id="UP000828941"/>
    </source>
</evidence>
<gene>
    <name evidence="1" type="ORF">L6164_017320</name>
</gene>
<name>A0ACB9N7J3_BAUVA</name>
<comment type="caution">
    <text evidence="1">The sequence shown here is derived from an EMBL/GenBank/DDBJ whole genome shotgun (WGS) entry which is preliminary data.</text>
</comment>
<keyword evidence="2" id="KW-1185">Reference proteome</keyword>
<organism evidence="1 2">
    <name type="scientific">Bauhinia variegata</name>
    <name type="common">Purple orchid tree</name>
    <name type="synonym">Phanera variegata</name>
    <dbReference type="NCBI Taxonomy" id="167791"/>
    <lineage>
        <taxon>Eukaryota</taxon>
        <taxon>Viridiplantae</taxon>
        <taxon>Streptophyta</taxon>
        <taxon>Embryophyta</taxon>
        <taxon>Tracheophyta</taxon>
        <taxon>Spermatophyta</taxon>
        <taxon>Magnoliopsida</taxon>
        <taxon>eudicotyledons</taxon>
        <taxon>Gunneridae</taxon>
        <taxon>Pentapetalae</taxon>
        <taxon>rosids</taxon>
        <taxon>fabids</taxon>
        <taxon>Fabales</taxon>
        <taxon>Fabaceae</taxon>
        <taxon>Cercidoideae</taxon>
        <taxon>Cercideae</taxon>
        <taxon>Bauhiniinae</taxon>
        <taxon>Bauhinia</taxon>
    </lineage>
</organism>
<proteinExistence type="predicted"/>
<dbReference type="EMBL" id="CM039432">
    <property type="protein sequence ID" value="KAI4332410.1"/>
    <property type="molecule type" value="Genomic_DNA"/>
</dbReference>